<dbReference type="AlphaFoldDB" id="A0A368JQI5"/>
<dbReference type="OrthoDB" id="9809529at2"/>
<keyword evidence="2" id="KW-1185">Reference proteome</keyword>
<dbReference type="InterPro" id="IPR036388">
    <property type="entry name" value="WH-like_DNA-bd_sf"/>
</dbReference>
<dbReference type="RefSeq" id="WP_114405628.1">
    <property type="nucleotide sequence ID" value="NZ_QOWE01000006.1"/>
</dbReference>
<dbReference type="InterPro" id="IPR009057">
    <property type="entry name" value="Homeodomain-like_sf"/>
</dbReference>
<dbReference type="EMBL" id="QOWE01000006">
    <property type="protein sequence ID" value="RCR69930.1"/>
    <property type="molecule type" value="Genomic_DNA"/>
</dbReference>
<evidence type="ECO:0000313" key="1">
    <source>
        <dbReference type="EMBL" id="RCR69930.1"/>
    </source>
</evidence>
<dbReference type="PANTHER" id="PTHR34849:SF3">
    <property type="entry name" value="SSR2962 PROTEIN"/>
    <property type="match status" value="1"/>
</dbReference>
<evidence type="ECO:0000313" key="2">
    <source>
        <dbReference type="Proteomes" id="UP000253383"/>
    </source>
</evidence>
<sequence length="79" mass="8636">MDIKELITVDADILGGQPVFTGTRVPVESLFDHLEAGVSLDEFLDDFPTVTKEQAVAILDLANRLLTSRNVNQFYAAVA</sequence>
<comment type="caution">
    <text evidence="1">The sequence shown here is derived from an EMBL/GenBank/DDBJ whole genome shotgun (WGS) entry which is preliminary data.</text>
</comment>
<proteinExistence type="predicted"/>
<dbReference type="Proteomes" id="UP000253383">
    <property type="component" value="Unassembled WGS sequence"/>
</dbReference>
<dbReference type="SUPFAM" id="SSF46689">
    <property type="entry name" value="Homeodomain-like"/>
    <property type="match status" value="1"/>
</dbReference>
<dbReference type="InterPro" id="IPR007367">
    <property type="entry name" value="DUF433"/>
</dbReference>
<gene>
    <name evidence="1" type="ORF">DUE52_08820</name>
</gene>
<name>A0A368JQI5_9BACT</name>
<dbReference type="PANTHER" id="PTHR34849">
    <property type="entry name" value="SSL5025 PROTEIN"/>
    <property type="match status" value="1"/>
</dbReference>
<accession>A0A368JQI5</accession>
<organism evidence="1 2">
    <name type="scientific">Larkinella punicea</name>
    <dbReference type="NCBI Taxonomy" id="2315727"/>
    <lineage>
        <taxon>Bacteria</taxon>
        <taxon>Pseudomonadati</taxon>
        <taxon>Bacteroidota</taxon>
        <taxon>Cytophagia</taxon>
        <taxon>Cytophagales</taxon>
        <taxon>Spirosomataceae</taxon>
        <taxon>Larkinella</taxon>
    </lineage>
</organism>
<dbReference type="Pfam" id="PF04255">
    <property type="entry name" value="DUF433"/>
    <property type="match status" value="1"/>
</dbReference>
<reference evidence="1 2" key="1">
    <citation type="submission" date="2018-07" db="EMBL/GenBank/DDBJ databases">
        <title>Genome analysis of Larkinella rosea.</title>
        <authorList>
            <person name="Zhou Z."/>
            <person name="Wang G."/>
        </authorList>
    </citation>
    <scope>NUCLEOTIDE SEQUENCE [LARGE SCALE GENOMIC DNA]</scope>
    <source>
        <strain evidence="2">zzj9</strain>
    </source>
</reference>
<protein>
    <submittedName>
        <fullName evidence="1">DUF433 domain-containing protein</fullName>
    </submittedName>
</protein>
<dbReference type="Gene3D" id="1.10.10.10">
    <property type="entry name" value="Winged helix-like DNA-binding domain superfamily/Winged helix DNA-binding domain"/>
    <property type="match status" value="1"/>
</dbReference>